<dbReference type="HOGENOM" id="CLU_767204_0_0_1"/>
<dbReference type="STRING" id="946122.A0A0C2SCA6"/>
<feature type="compositionally biased region" description="Basic residues" evidence="1">
    <location>
        <begin position="8"/>
        <end position="18"/>
    </location>
</feature>
<sequence>MPTSMSPYKKRRSSRSAHHSINSLSHQDMDGKLEAVADFRSSDCPINTLPNEVLSSIFDEFTSAPAEMEYEPASAALVLSHVCHRWKNVLTPSQWATVRVRHLHHQKILDTVLTRSGKHELDVSLRLGNIDANYFITKDIDMVKTQWRIFSLFNTLADHQDRLRHLIVEAKQAVLEWLEDVTMVRPFMALTHLTLIQTDKNIHMHNFAESCFDLASCVSLTLEHVSIIPKNGAQWSSLRELRLLDIRSYDLMGWTYNMEIDDAGYYQWESRQDTCFSSVESLTISNTFFIRREPQVFDFLSLFPSVCELELDCVDDYLVLDILEKDTSLMPGLRRVTVDGVDVYSAVDLEKRYIEAMERPI</sequence>
<accession>A0A0C2SCA6</accession>
<evidence type="ECO:0000313" key="2">
    <source>
        <dbReference type="EMBL" id="KIL60525.1"/>
    </source>
</evidence>
<organism evidence="2 3">
    <name type="scientific">Amanita muscaria (strain Koide BX008)</name>
    <dbReference type="NCBI Taxonomy" id="946122"/>
    <lineage>
        <taxon>Eukaryota</taxon>
        <taxon>Fungi</taxon>
        <taxon>Dikarya</taxon>
        <taxon>Basidiomycota</taxon>
        <taxon>Agaricomycotina</taxon>
        <taxon>Agaricomycetes</taxon>
        <taxon>Agaricomycetidae</taxon>
        <taxon>Agaricales</taxon>
        <taxon>Pluteineae</taxon>
        <taxon>Amanitaceae</taxon>
        <taxon>Amanita</taxon>
    </lineage>
</organism>
<reference evidence="2 3" key="1">
    <citation type="submission" date="2014-04" db="EMBL/GenBank/DDBJ databases">
        <title>Evolutionary Origins and Diversification of the Mycorrhizal Mutualists.</title>
        <authorList>
            <consortium name="DOE Joint Genome Institute"/>
            <consortium name="Mycorrhizal Genomics Consortium"/>
            <person name="Kohler A."/>
            <person name="Kuo A."/>
            <person name="Nagy L.G."/>
            <person name="Floudas D."/>
            <person name="Copeland A."/>
            <person name="Barry K.W."/>
            <person name="Cichocki N."/>
            <person name="Veneault-Fourrey C."/>
            <person name="LaButti K."/>
            <person name="Lindquist E.A."/>
            <person name="Lipzen A."/>
            <person name="Lundell T."/>
            <person name="Morin E."/>
            <person name="Murat C."/>
            <person name="Riley R."/>
            <person name="Ohm R."/>
            <person name="Sun H."/>
            <person name="Tunlid A."/>
            <person name="Henrissat B."/>
            <person name="Grigoriev I.V."/>
            <person name="Hibbett D.S."/>
            <person name="Martin F."/>
        </authorList>
    </citation>
    <scope>NUCLEOTIDE SEQUENCE [LARGE SCALE GENOMIC DNA]</scope>
    <source>
        <strain evidence="2 3">Koide BX008</strain>
    </source>
</reference>
<feature type="region of interest" description="Disordered" evidence="1">
    <location>
        <begin position="1"/>
        <end position="25"/>
    </location>
</feature>
<dbReference type="AlphaFoldDB" id="A0A0C2SCA6"/>
<keyword evidence="3" id="KW-1185">Reference proteome</keyword>
<dbReference type="Gene3D" id="1.20.1280.50">
    <property type="match status" value="1"/>
</dbReference>
<dbReference type="Proteomes" id="UP000054549">
    <property type="component" value="Unassembled WGS sequence"/>
</dbReference>
<dbReference type="InParanoid" id="A0A0C2SCA6"/>
<dbReference type="OrthoDB" id="2997050at2759"/>
<evidence type="ECO:0000256" key="1">
    <source>
        <dbReference type="SAM" id="MobiDB-lite"/>
    </source>
</evidence>
<dbReference type="EMBL" id="KN818297">
    <property type="protein sequence ID" value="KIL60525.1"/>
    <property type="molecule type" value="Genomic_DNA"/>
</dbReference>
<evidence type="ECO:0000313" key="3">
    <source>
        <dbReference type="Proteomes" id="UP000054549"/>
    </source>
</evidence>
<proteinExistence type="predicted"/>
<gene>
    <name evidence="2" type="ORF">M378DRAFT_168014</name>
</gene>
<name>A0A0C2SCA6_AMAMK</name>
<protein>
    <submittedName>
        <fullName evidence="2">Uncharacterized protein</fullName>
    </submittedName>
</protein>